<dbReference type="SUPFAM" id="SSF117143">
    <property type="entry name" value="Flagellar hook protein flgE"/>
    <property type="match status" value="1"/>
</dbReference>
<name>B5Y7B8_COPPD</name>
<keyword evidence="3" id="KW-0975">Bacterial flagellum</keyword>
<keyword evidence="6" id="KW-1185">Reference proteome</keyword>
<keyword evidence="5" id="KW-0282">Flagellum</keyword>
<dbReference type="Proteomes" id="UP000001732">
    <property type="component" value="Chromosome"/>
</dbReference>
<sequence length="221" mass="24041">MVELYGIARAGMRLSVGYLNVAAFNISNVNTEAFKALEPVESSGNAHEFPVANGRANIVDNAYLFTVNRDNMGPLSNTSGYALTNPQAYFVITDGTNRWLTRKGNFELDRDGNVSLQGFYVMNRDGAVAKATDLYSGNLLLVEADTSQYDRDSIGFVSTGQERIINVDEAGLTANALEMSNVDLSAEMVKLIAAQRAYQFSAKAFRNADELIEASINLRGA</sequence>
<dbReference type="InterPro" id="IPR010930">
    <property type="entry name" value="Flg_bb/hook_C_dom"/>
</dbReference>
<evidence type="ECO:0000256" key="3">
    <source>
        <dbReference type="ARBA" id="ARBA00023143"/>
    </source>
</evidence>
<dbReference type="RefSeq" id="WP_012544664.1">
    <property type="nucleotide sequence ID" value="NC_011295.1"/>
</dbReference>
<organism evidence="5 6">
    <name type="scientific">Coprothermobacter proteolyticus (strain ATCC 35245 / DSM 5265 / OCM 4 / BT)</name>
    <dbReference type="NCBI Taxonomy" id="309798"/>
    <lineage>
        <taxon>Bacteria</taxon>
        <taxon>Pseudomonadati</taxon>
        <taxon>Coprothermobacterota</taxon>
        <taxon>Coprothermobacteria</taxon>
        <taxon>Coprothermobacterales</taxon>
        <taxon>Coprothermobacteraceae</taxon>
        <taxon>Coprothermobacter</taxon>
    </lineage>
</organism>
<dbReference type="Pfam" id="PF06429">
    <property type="entry name" value="Flg_bbr_C"/>
    <property type="match status" value="1"/>
</dbReference>
<evidence type="ECO:0000256" key="2">
    <source>
        <dbReference type="ARBA" id="ARBA00009677"/>
    </source>
</evidence>
<proteinExistence type="inferred from homology"/>
<dbReference type="OrthoDB" id="9800375at2"/>
<evidence type="ECO:0000256" key="1">
    <source>
        <dbReference type="ARBA" id="ARBA00004117"/>
    </source>
</evidence>
<keyword evidence="5" id="KW-0966">Cell projection</keyword>
<keyword evidence="5" id="KW-0969">Cilium</keyword>
<gene>
    <name evidence="5" type="ordered locus">COPRO5265_0298</name>
</gene>
<evidence type="ECO:0000313" key="5">
    <source>
        <dbReference type="EMBL" id="ACI18014.1"/>
    </source>
</evidence>
<comment type="subcellular location">
    <subcellularLocation>
        <location evidence="1">Bacterial flagellum basal body</location>
    </subcellularLocation>
</comment>
<dbReference type="PANTHER" id="PTHR30435:SF19">
    <property type="entry name" value="FLAGELLAR BASAL-BODY ROD PROTEIN FLGG"/>
    <property type="match status" value="1"/>
</dbReference>
<evidence type="ECO:0000313" key="6">
    <source>
        <dbReference type="Proteomes" id="UP000001732"/>
    </source>
</evidence>
<dbReference type="eggNOG" id="COG4786">
    <property type="taxonomic scope" value="Bacteria"/>
</dbReference>
<dbReference type="GO" id="GO:0071978">
    <property type="term" value="P:bacterial-type flagellum-dependent swarming motility"/>
    <property type="evidence" value="ECO:0007669"/>
    <property type="project" value="TreeGrafter"/>
</dbReference>
<dbReference type="InterPro" id="IPR037925">
    <property type="entry name" value="FlgE/F/G-like"/>
</dbReference>
<evidence type="ECO:0000259" key="4">
    <source>
        <dbReference type="Pfam" id="PF06429"/>
    </source>
</evidence>
<dbReference type="STRING" id="309798.COPRO5265_0298"/>
<feature type="domain" description="Flagellar basal-body/hook protein C-terminal" evidence="4">
    <location>
        <begin position="175"/>
        <end position="218"/>
    </location>
</feature>
<dbReference type="EMBL" id="CP001145">
    <property type="protein sequence ID" value="ACI18014.1"/>
    <property type="molecule type" value="Genomic_DNA"/>
</dbReference>
<dbReference type="KEGG" id="cpo:COPRO5265_0298"/>
<reference evidence="5 6" key="2">
    <citation type="journal article" date="2014" name="Genome Announc.">
        <title>Complete Genome Sequence of Coprothermobacter proteolyticus DSM 5265.</title>
        <authorList>
            <person name="Alexiev A."/>
            <person name="Coil D.A."/>
            <person name="Badger J.H."/>
            <person name="Enticknap J."/>
            <person name="Ward N."/>
            <person name="Robb F.T."/>
            <person name="Eisen J.A."/>
        </authorList>
    </citation>
    <scope>NUCLEOTIDE SEQUENCE [LARGE SCALE GENOMIC DNA]</scope>
    <source>
        <strain evidence="6">ATCC 35245 / DSM 5265 / OCM 4 / BT</strain>
    </source>
</reference>
<reference evidence="6" key="1">
    <citation type="submission" date="2008-08" db="EMBL/GenBank/DDBJ databases">
        <title>The complete genome sequence of Coprothermobacter proteolyticus strain ATCC 5245 / DSM 5265 / BT.</title>
        <authorList>
            <person name="Dodson R.J."/>
            <person name="Durkin A.S."/>
            <person name="Wu M."/>
            <person name="Eisen J."/>
            <person name="Sutton G."/>
        </authorList>
    </citation>
    <scope>NUCLEOTIDE SEQUENCE [LARGE SCALE GENOMIC DNA]</scope>
    <source>
        <strain evidence="6">ATCC 35245 / DSM 5265 / OCM 4 / BT</strain>
    </source>
</reference>
<dbReference type="HOGENOM" id="CLU_1248880_0_0_9"/>
<dbReference type="GO" id="GO:0009425">
    <property type="term" value="C:bacterial-type flagellum basal body"/>
    <property type="evidence" value="ECO:0007669"/>
    <property type="project" value="UniProtKB-SubCell"/>
</dbReference>
<comment type="similarity">
    <text evidence="2">Belongs to the flagella basal body rod proteins family.</text>
</comment>
<accession>B5Y7B8</accession>
<protein>
    <submittedName>
        <fullName evidence="5">Flagellar hook protein FlgE</fullName>
    </submittedName>
</protein>
<dbReference type="PANTHER" id="PTHR30435">
    <property type="entry name" value="FLAGELLAR PROTEIN"/>
    <property type="match status" value="1"/>
</dbReference>
<dbReference type="AlphaFoldDB" id="B5Y7B8"/>